<gene>
    <name evidence="1" type="ORF">F8B43_4287</name>
</gene>
<accession>A0A833J1N9</accession>
<proteinExistence type="predicted"/>
<sequence>MMWLVPRIRVSVMFRRVRRTSVHLILRVSLG</sequence>
<reference evidence="1 2" key="1">
    <citation type="submission" date="2019-10" db="EMBL/GenBank/DDBJ databases">
        <title>Draft Genome Sequence of the Caffeine Degrading Methylotroph Methylorubrum populi PINKEL.</title>
        <authorList>
            <person name="Dawson S.C."/>
            <person name="Zhang X."/>
            <person name="Wright M.E."/>
            <person name="Sharma G."/>
            <person name="Langner J.T."/>
            <person name="Ditty J.L."/>
            <person name="Subuyuj G.A."/>
        </authorList>
    </citation>
    <scope>NUCLEOTIDE SEQUENCE [LARGE SCALE GENOMIC DNA]</scope>
    <source>
        <strain evidence="1 2">Pinkel</strain>
    </source>
</reference>
<dbReference type="EMBL" id="WEKV01000018">
    <property type="protein sequence ID" value="KAB7782993.1"/>
    <property type="molecule type" value="Genomic_DNA"/>
</dbReference>
<comment type="caution">
    <text evidence="1">The sequence shown here is derived from an EMBL/GenBank/DDBJ whole genome shotgun (WGS) entry which is preliminary data.</text>
</comment>
<organism evidence="1 2">
    <name type="scientific">Methylorubrum populi</name>
    <dbReference type="NCBI Taxonomy" id="223967"/>
    <lineage>
        <taxon>Bacteria</taxon>
        <taxon>Pseudomonadati</taxon>
        <taxon>Pseudomonadota</taxon>
        <taxon>Alphaproteobacteria</taxon>
        <taxon>Hyphomicrobiales</taxon>
        <taxon>Methylobacteriaceae</taxon>
        <taxon>Methylorubrum</taxon>
    </lineage>
</organism>
<name>A0A833J1N9_9HYPH</name>
<dbReference type="Proteomes" id="UP000469949">
    <property type="component" value="Unassembled WGS sequence"/>
</dbReference>
<dbReference type="AlphaFoldDB" id="A0A833J1N9"/>
<evidence type="ECO:0000313" key="1">
    <source>
        <dbReference type="EMBL" id="KAB7782993.1"/>
    </source>
</evidence>
<protein>
    <submittedName>
        <fullName evidence="1">Uncharacterized protein</fullName>
    </submittedName>
</protein>
<evidence type="ECO:0000313" key="2">
    <source>
        <dbReference type="Proteomes" id="UP000469949"/>
    </source>
</evidence>